<organism evidence="2 3">
    <name type="scientific">Rhodovibrio sodomensis</name>
    <dbReference type="NCBI Taxonomy" id="1088"/>
    <lineage>
        <taxon>Bacteria</taxon>
        <taxon>Pseudomonadati</taxon>
        <taxon>Pseudomonadota</taxon>
        <taxon>Alphaproteobacteria</taxon>
        <taxon>Rhodospirillales</taxon>
        <taxon>Rhodovibrionaceae</taxon>
        <taxon>Rhodovibrio</taxon>
    </lineage>
</organism>
<gene>
    <name evidence="2" type="ORF">CKO28_03735</name>
</gene>
<evidence type="ECO:0000256" key="1">
    <source>
        <dbReference type="SAM" id="MobiDB-lite"/>
    </source>
</evidence>
<comment type="caution">
    <text evidence="2">The sequence shown here is derived from an EMBL/GenBank/DDBJ whole genome shotgun (WGS) entry which is preliminary data.</text>
</comment>
<dbReference type="RefSeq" id="WP_200339217.1">
    <property type="nucleotide sequence ID" value="NZ_NRRL01000004.1"/>
</dbReference>
<reference evidence="2 3" key="1">
    <citation type="journal article" date="2020" name="Microorganisms">
        <title>Osmotic Adaptation and Compatible Solute Biosynthesis of Phototrophic Bacteria as Revealed from Genome Analyses.</title>
        <authorList>
            <person name="Imhoff J.F."/>
            <person name="Rahn T."/>
            <person name="Kunzel S."/>
            <person name="Keller A."/>
            <person name="Neulinger S.C."/>
        </authorList>
    </citation>
    <scope>NUCLEOTIDE SEQUENCE [LARGE SCALE GENOMIC DNA]</scope>
    <source>
        <strain evidence="2 3">DSM 9895</strain>
    </source>
</reference>
<name>A0ABS1D9U6_9PROT</name>
<sequence>MSSPTRPRRSGSLSLGSGFRGDVVTTLRGRNQGAAVEINSQFRRGEKYERDVRVVDLFDRHRSAAGRRAGSRIRPSIDVKIEFD</sequence>
<feature type="region of interest" description="Disordered" evidence="1">
    <location>
        <begin position="1"/>
        <end position="20"/>
    </location>
</feature>
<evidence type="ECO:0000313" key="2">
    <source>
        <dbReference type="EMBL" id="MBK1667155.1"/>
    </source>
</evidence>
<evidence type="ECO:0000313" key="3">
    <source>
        <dbReference type="Proteomes" id="UP001296873"/>
    </source>
</evidence>
<dbReference type="Proteomes" id="UP001296873">
    <property type="component" value="Unassembled WGS sequence"/>
</dbReference>
<keyword evidence="3" id="KW-1185">Reference proteome</keyword>
<accession>A0ABS1D9U6</accession>
<protein>
    <submittedName>
        <fullName evidence="2">Uncharacterized protein</fullName>
    </submittedName>
</protein>
<proteinExistence type="predicted"/>
<dbReference type="EMBL" id="NRRL01000004">
    <property type="protein sequence ID" value="MBK1667155.1"/>
    <property type="molecule type" value="Genomic_DNA"/>
</dbReference>